<comment type="caution">
    <text evidence="3">The sequence shown here is derived from an EMBL/GenBank/DDBJ whole genome shotgun (WGS) entry which is preliminary data.</text>
</comment>
<evidence type="ECO:0000256" key="2">
    <source>
        <dbReference type="SAM" id="Phobius"/>
    </source>
</evidence>
<evidence type="ECO:0000313" key="3">
    <source>
        <dbReference type="EMBL" id="GAA1545688.1"/>
    </source>
</evidence>
<protein>
    <submittedName>
        <fullName evidence="3">DUF4190 domain-containing protein</fullName>
    </submittedName>
</protein>
<keyword evidence="2" id="KW-0812">Transmembrane</keyword>
<feature type="transmembrane region" description="Helical" evidence="2">
    <location>
        <begin position="103"/>
        <end position="124"/>
    </location>
</feature>
<keyword evidence="4" id="KW-1185">Reference proteome</keyword>
<keyword evidence="2" id="KW-0472">Membrane</keyword>
<name>A0ABN2BTA2_9ACTN</name>
<evidence type="ECO:0000256" key="1">
    <source>
        <dbReference type="SAM" id="MobiDB-lite"/>
    </source>
</evidence>
<accession>A0ABN2BTA2</accession>
<keyword evidence="2" id="KW-1133">Transmembrane helix</keyword>
<feature type="region of interest" description="Disordered" evidence="1">
    <location>
        <begin position="1"/>
        <end position="59"/>
    </location>
</feature>
<sequence>MPPAQPPSGPSGPPPGPVNEPGPLPPLPKYGEVPLPRSGPTVPGLSEQPYYGYPSHEPPQNQKTSTLAVLALVFGAVGAIPVGIVLGIIALTRIPSTREKGKGLAIGGIATACAWVVVLALIGAGAGSEPTRNVAGQVTAPVAVPYQKLRVGDCVAGVDEGAVRDLELRPCSGPNGGRVYAVFDLPVRPYPGPTATQTTAGERCAERWADQGGKLTDPTEVFTLFPSNASWKRGDHRVTCLLTPR</sequence>
<evidence type="ECO:0000313" key="4">
    <source>
        <dbReference type="Proteomes" id="UP001500363"/>
    </source>
</evidence>
<gene>
    <name evidence="3" type="ORF">GCM10009741_56440</name>
</gene>
<dbReference type="RefSeq" id="WP_344179529.1">
    <property type="nucleotide sequence ID" value="NZ_BAAANC010000003.1"/>
</dbReference>
<dbReference type="EMBL" id="BAAANC010000003">
    <property type="protein sequence ID" value="GAA1545688.1"/>
    <property type="molecule type" value="Genomic_DNA"/>
</dbReference>
<feature type="compositionally biased region" description="Pro residues" evidence="1">
    <location>
        <begin position="1"/>
        <end position="28"/>
    </location>
</feature>
<feature type="transmembrane region" description="Helical" evidence="2">
    <location>
        <begin position="67"/>
        <end position="91"/>
    </location>
</feature>
<proteinExistence type="predicted"/>
<organism evidence="3 4">
    <name type="scientific">Kribbella lupini</name>
    <dbReference type="NCBI Taxonomy" id="291602"/>
    <lineage>
        <taxon>Bacteria</taxon>
        <taxon>Bacillati</taxon>
        <taxon>Actinomycetota</taxon>
        <taxon>Actinomycetes</taxon>
        <taxon>Propionibacteriales</taxon>
        <taxon>Kribbellaceae</taxon>
        <taxon>Kribbella</taxon>
    </lineage>
</organism>
<dbReference type="Proteomes" id="UP001500363">
    <property type="component" value="Unassembled WGS sequence"/>
</dbReference>
<reference evidence="3 4" key="1">
    <citation type="journal article" date="2019" name="Int. J. Syst. Evol. Microbiol.">
        <title>The Global Catalogue of Microorganisms (GCM) 10K type strain sequencing project: providing services to taxonomists for standard genome sequencing and annotation.</title>
        <authorList>
            <consortium name="The Broad Institute Genomics Platform"/>
            <consortium name="The Broad Institute Genome Sequencing Center for Infectious Disease"/>
            <person name="Wu L."/>
            <person name="Ma J."/>
        </authorList>
    </citation>
    <scope>NUCLEOTIDE SEQUENCE [LARGE SCALE GENOMIC DNA]</scope>
    <source>
        <strain evidence="3 4">JCM 14303</strain>
    </source>
</reference>